<reference evidence="3" key="1">
    <citation type="submission" date="2018-01" db="EMBL/GenBank/DDBJ databases">
        <title>An insight into the sialome of Amazonian anophelines.</title>
        <authorList>
            <person name="Ribeiro J.M."/>
            <person name="Scarpassa V."/>
            <person name="Calvo E."/>
        </authorList>
    </citation>
    <scope>NUCLEOTIDE SEQUENCE</scope>
    <source>
        <tissue evidence="3">Salivary glands</tissue>
    </source>
</reference>
<evidence type="ECO:0000256" key="1">
    <source>
        <dbReference type="ARBA" id="ARBA00049983"/>
    </source>
</evidence>
<dbReference type="InterPro" id="IPR011989">
    <property type="entry name" value="ARM-like"/>
</dbReference>
<dbReference type="PANTHER" id="PTHR13347">
    <property type="entry name" value="HEAT REPEAT-CONTAINING PROTEIN 3"/>
    <property type="match status" value="1"/>
</dbReference>
<proteinExistence type="inferred from homology"/>
<dbReference type="PANTHER" id="PTHR13347:SF1">
    <property type="entry name" value="HEAT REPEAT-CONTAINING PROTEIN 3"/>
    <property type="match status" value="1"/>
</dbReference>
<accession>A0A2M4A6W4</accession>
<dbReference type="GO" id="GO:0006606">
    <property type="term" value="P:protein import into nucleus"/>
    <property type="evidence" value="ECO:0007669"/>
    <property type="project" value="TreeGrafter"/>
</dbReference>
<dbReference type="SMART" id="SM00185">
    <property type="entry name" value="ARM"/>
    <property type="match status" value="2"/>
</dbReference>
<protein>
    <recommendedName>
        <fullName evidence="2">SYO1-like TPR repeats domain-containing protein</fullName>
    </recommendedName>
</protein>
<evidence type="ECO:0000313" key="3">
    <source>
        <dbReference type="EMBL" id="MBW36537.1"/>
    </source>
</evidence>
<evidence type="ECO:0000259" key="2">
    <source>
        <dbReference type="Pfam" id="PF25567"/>
    </source>
</evidence>
<dbReference type="GO" id="GO:0051082">
    <property type="term" value="F:unfolded protein binding"/>
    <property type="evidence" value="ECO:0007669"/>
    <property type="project" value="TreeGrafter"/>
</dbReference>
<dbReference type="InterPro" id="IPR052616">
    <property type="entry name" value="SYO1-like"/>
</dbReference>
<sequence>MGKARKPKLHRNKTNPTGLMDVSSLIERGLAEEAKSGTPISAIVDQLESSESEEKLCGLQSLAMICQGDVNVAEVVENNVIRIASSLLVDPNQSVRHATAGALRNMSTLSVQLCEFMVEQDVLTPLLALLHRYTGGAQWKPKFDSELQNQMDEHADTFLQAINLLWNLCESTTDALSALNQTHILERFITFLDHTVYGQEIAIAVAQCLLVVSEENTSCSQVLVTHGSVLFSMLALEGSDNATLLLRTVVAGIIGNVPALLNSHLSQVLLTISKTLESDHRSPLGNLTSMLPLQPTKDVLDLEITDDVPIEEETEAQSHQRRRKADLPSAEELEVRNVGWLLQAQRIAAEILTNICSTDDDDWQDDDSEQENGSDAECVYDYDASNELNRSVENTDKISTEVLEAIRALSLVEKLWQKAQPVPANVQQILSESERATMKKLDGLRVSAMLALHNLCNNITTDDLGGPAAVYNVWIDLGQQVFQGQHNEKLVEASTTLMRATLEHLRKNSELFHQMTEADLQLMLNGVIECKDAEIRANWLRMLGILGCLLPEPLVKPIIDFVLNTCANEQDVWVLAEALDALMDIFADNDWYAIVHELNMVAKCKRLDCIMREKLKRDKRQLGDRYPAVQTVRTNLGRFCKYLEAEMKKYKPQIEA</sequence>
<feature type="domain" description="SYO1-like TPR repeats" evidence="2">
    <location>
        <begin position="401"/>
        <end position="645"/>
    </location>
</feature>
<dbReference type="InterPro" id="IPR000225">
    <property type="entry name" value="Armadillo"/>
</dbReference>
<dbReference type="GO" id="GO:0042273">
    <property type="term" value="P:ribosomal large subunit biogenesis"/>
    <property type="evidence" value="ECO:0007669"/>
    <property type="project" value="TreeGrafter"/>
</dbReference>
<dbReference type="InterPro" id="IPR057990">
    <property type="entry name" value="TPR_SYO1"/>
</dbReference>
<dbReference type="SUPFAM" id="SSF48371">
    <property type="entry name" value="ARM repeat"/>
    <property type="match status" value="1"/>
</dbReference>
<dbReference type="AlphaFoldDB" id="A0A2M4A6W4"/>
<organism evidence="3">
    <name type="scientific">Anopheles triannulatus</name>
    <dbReference type="NCBI Taxonomy" id="58253"/>
    <lineage>
        <taxon>Eukaryota</taxon>
        <taxon>Metazoa</taxon>
        <taxon>Ecdysozoa</taxon>
        <taxon>Arthropoda</taxon>
        <taxon>Hexapoda</taxon>
        <taxon>Insecta</taxon>
        <taxon>Pterygota</taxon>
        <taxon>Neoptera</taxon>
        <taxon>Endopterygota</taxon>
        <taxon>Diptera</taxon>
        <taxon>Nematocera</taxon>
        <taxon>Culicoidea</taxon>
        <taxon>Culicidae</taxon>
        <taxon>Anophelinae</taxon>
        <taxon>Anopheles</taxon>
    </lineage>
</organism>
<dbReference type="Pfam" id="PF25567">
    <property type="entry name" value="TPR_SYO1"/>
    <property type="match status" value="1"/>
</dbReference>
<comment type="similarity">
    <text evidence="1">Belongs to the nuclear import and ribosome assembly adapter family.</text>
</comment>
<dbReference type="EMBL" id="GGFK01003216">
    <property type="protein sequence ID" value="MBW36537.1"/>
    <property type="molecule type" value="Transcribed_RNA"/>
</dbReference>
<name>A0A2M4A6W4_9DIPT</name>
<dbReference type="InterPro" id="IPR016024">
    <property type="entry name" value="ARM-type_fold"/>
</dbReference>
<dbReference type="Gene3D" id="1.25.10.10">
    <property type="entry name" value="Leucine-rich Repeat Variant"/>
    <property type="match status" value="1"/>
</dbReference>